<evidence type="ECO:0000313" key="1">
    <source>
        <dbReference type="EMBL" id="KAA8566620.1"/>
    </source>
</evidence>
<reference evidence="1 2" key="1">
    <citation type="submission" date="2019-06" db="EMBL/GenBank/DDBJ databases">
        <title>Genome Sequence of the Brown Rot Fungal Pathogen Monilinia fructicola.</title>
        <authorList>
            <person name="De Miccolis Angelini R.M."/>
            <person name="Landi L."/>
            <person name="Abate D."/>
            <person name="Pollastro S."/>
            <person name="Romanazzi G."/>
            <person name="Faretra F."/>
        </authorList>
    </citation>
    <scope>NUCLEOTIDE SEQUENCE [LARGE SCALE GENOMIC DNA]</scope>
    <source>
        <strain evidence="1 2">Mfrc123</strain>
    </source>
</reference>
<comment type="caution">
    <text evidence="1">The sequence shown here is derived from an EMBL/GenBank/DDBJ whole genome shotgun (WGS) entry which is preliminary data.</text>
</comment>
<sequence>MVPLSVIAKNSWNNVAKRKSSVEPIRKELRLQAKIDEEARREAALVSARSSPAGKLAQPPHSAHPKTIFAFGRVAFADGQGP</sequence>
<name>A0A5M9JDD0_MONFR</name>
<organism evidence="1 2">
    <name type="scientific">Monilinia fructicola</name>
    <name type="common">Brown rot fungus</name>
    <name type="synonym">Ciboria fructicola</name>
    <dbReference type="NCBI Taxonomy" id="38448"/>
    <lineage>
        <taxon>Eukaryota</taxon>
        <taxon>Fungi</taxon>
        <taxon>Dikarya</taxon>
        <taxon>Ascomycota</taxon>
        <taxon>Pezizomycotina</taxon>
        <taxon>Leotiomycetes</taxon>
        <taxon>Helotiales</taxon>
        <taxon>Sclerotiniaceae</taxon>
        <taxon>Monilinia</taxon>
    </lineage>
</organism>
<dbReference type="AlphaFoldDB" id="A0A5M9JDD0"/>
<keyword evidence="2" id="KW-1185">Reference proteome</keyword>
<protein>
    <submittedName>
        <fullName evidence="1">Uncharacterized protein</fullName>
    </submittedName>
</protein>
<proteinExistence type="predicted"/>
<evidence type="ECO:0000313" key="2">
    <source>
        <dbReference type="Proteomes" id="UP000322873"/>
    </source>
</evidence>
<dbReference type="EMBL" id="VICG01000012">
    <property type="protein sequence ID" value="KAA8566620.1"/>
    <property type="molecule type" value="Genomic_DNA"/>
</dbReference>
<gene>
    <name evidence="1" type="ORF">EYC84_009164</name>
</gene>
<dbReference type="Proteomes" id="UP000322873">
    <property type="component" value="Unassembled WGS sequence"/>
</dbReference>
<accession>A0A5M9JDD0</accession>